<keyword evidence="5" id="KW-1185">Reference proteome</keyword>
<feature type="coiled-coil region" evidence="1">
    <location>
        <begin position="65"/>
        <end position="141"/>
    </location>
</feature>
<feature type="region of interest" description="Disordered" evidence="2">
    <location>
        <begin position="148"/>
        <end position="167"/>
    </location>
</feature>
<comment type="caution">
    <text evidence="4">The sequence shown here is derived from an EMBL/GenBank/DDBJ whole genome shotgun (WGS) entry which is preliminary data.</text>
</comment>
<gene>
    <name evidence="4" type="ORF">BASA50_009971</name>
</gene>
<evidence type="ECO:0000256" key="3">
    <source>
        <dbReference type="SAM" id="SignalP"/>
    </source>
</evidence>
<accession>A0ABQ8F0D1</accession>
<keyword evidence="3" id="KW-0732">Signal</keyword>
<dbReference type="Proteomes" id="UP001648503">
    <property type="component" value="Unassembled WGS sequence"/>
</dbReference>
<evidence type="ECO:0000256" key="2">
    <source>
        <dbReference type="SAM" id="MobiDB-lite"/>
    </source>
</evidence>
<reference evidence="4 5" key="1">
    <citation type="submission" date="2021-02" db="EMBL/GenBank/DDBJ databases">
        <title>Variation within the Batrachochytrium salamandrivorans European outbreak.</title>
        <authorList>
            <person name="Kelly M."/>
            <person name="Pasmans F."/>
            <person name="Shea T.P."/>
            <person name="Munoz J.F."/>
            <person name="Carranza S."/>
            <person name="Cuomo C.A."/>
            <person name="Martel A."/>
        </authorList>
    </citation>
    <scope>NUCLEOTIDE SEQUENCE [LARGE SCALE GENOMIC DNA]</scope>
    <source>
        <strain evidence="4 5">AMFP18/2</strain>
    </source>
</reference>
<dbReference type="EMBL" id="JAFCIX010000447">
    <property type="protein sequence ID" value="KAH6589560.1"/>
    <property type="molecule type" value="Genomic_DNA"/>
</dbReference>
<feature type="chain" id="PRO_5047126734" evidence="3">
    <location>
        <begin position="19"/>
        <end position="270"/>
    </location>
</feature>
<evidence type="ECO:0000256" key="1">
    <source>
        <dbReference type="SAM" id="Coils"/>
    </source>
</evidence>
<proteinExistence type="predicted"/>
<keyword evidence="1" id="KW-0175">Coiled coil</keyword>
<organism evidence="4 5">
    <name type="scientific">Batrachochytrium salamandrivorans</name>
    <dbReference type="NCBI Taxonomy" id="1357716"/>
    <lineage>
        <taxon>Eukaryota</taxon>
        <taxon>Fungi</taxon>
        <taxon>Fungi incertae sedis</taxon>
        <taxon>Chytridiomycota</taxon>
        <taxon>Chytridiomycota incertae sedis</taxon>
        <taxon>Chytridiomycetes</taxon>
        <taxon>Rhizophydiales</taxon>
        <taxon>Rhizophydiales incertae sedis</taxon>
        <taxon>Batrachochytrium</taxon>
    </lineage>
</organism>
<evidence type="ECO:0000313" key="5">
    <source>
        <dbReference type="Proteomes" id="UP001648503"/>
    </source>
</evidence>
<name>A0ABQ8F0D1_9FUNG</name>
<evidence type="ECO:0000313" key="4">
    <source>
        <dbReference type="EMBL" id="KAH6589560.1"/>
    </source>
</evidence>
<protein>
    <submittedName>
        <fullName evidence="4">Uncharacterized protein</fullName>
    </submittedName>
</protein>
<feature type="signal peptide" evidence="3">
    <location>
        <begin position="1"/>
        <end position="18"/>
    </location>
</feature>
<sequence length="270" mass="30835">MRLISFAVISLLAITVSAHPPLSTSATNDAPQCDKDVIKHKIRELTAVYPAQKELIKTLETPGKAEREEREIKSVMKTIEEQLKRTDLPERERLSLEKHYTGSVEDLEKAESALVAKQKQLEEAKKQRYGMEVKLDILEENLALKEEQDAKSKGRVETSSGSKPHRKILGEQIDETCPNAEDLFDAYNDLKEGIFKLDDVRKSAKNHKKKLELSKTRDKFMGTSDNLVGEFIFARYKCDHAKELQTEFGWQLQSSLTWGVVQSVWQIFSK</sequence>